<dbReference type="EMBL" id="BPLR01002249">
    <property type="protein sequence ID" value="GIX71737.1"/>
    <property type="molecule type" value="Genomic_DNA"/>
</dbReference>
<evidence type="ECO:0000313" key="2">
    <source>
        <dbReference type="Proteomes" id="UP001054945"/>
    </source>
</evidence>
<sequence>MERFGISAVCVNWIRSVILCGEKLKLRINSNDDEWGPQRMVQSQFFSVRISRQFSGDGDSDSNFGASNLRLTPEWMRYKPRFWMSWLHDGLDSLCY</sequence>
<evidence type="ECO:0000313" key="1">
    <source>
        <dbReference type="EMBL" id="GIX71737.1"/>
    </source>
</evidence>
<keyword evidence="2" id="KW-1185">Reference proteome</keyword>
<dbReference type="AlphaFoldDB" id="A0AAV4MGY9"/>
<comment type="caution">
    <text evidence="1">The sequence shown here is derived from an EMBL/GenBank/DDBJ whole genome shotgun (WGS) entry which is preliminary data.</text>
</comment>
<accession>A0AAV4MGY9</accession>
<proteinExistence type="predicted"/>
<reference evidence="1 2" key="1">
    <citation type="submission" date="2021-06" db="EMBL/GenBank/DDBJ databases">
        <title>Caerostris extrusa draft genome.</title>
        <authorList>
            <person name="Kono N."/>
            <person name="Arakawa K."/>
        </authorList>
    </citation>
    <scope>NUCLEOTIDE SEQUENCE [LARGE SCALE GENOMIC DNA]</scope>
</reference>
<protein>
    <submittedName>
        <fullName evidence="1">Uncharacterized protein</fullName>
    </submittedName>
</protein>
<dbReference type="Proteomes" id="UP001054945">
    <property type="component" value="Unassembled WGS sequence"/>
</dbReference>
<name>A0AAV4MGY9_CAEEX</name>
<gene>
    <name evidence="1" type="ORF">CEXT_611301</name>
</gene>
<organism evidence="1 2">
    <name type="scientific">Caerostris extrusa</name>
    <name type="common">Bark spider</name>
    <name type="synonym">Caerostris bankana</name>
    <dbReference type="NCBI Taxonomy" id="172846"/>
    <lineage>
        <taxon>Eukaryota</taxon>
        <taxon>Metazoa</taxon>
        <taxon>Ecdysozoa</taxon>
        <taxon>Arthropoda</taxon>
        <taxon>Chelicerata</taxon>
        <taxon>Arachnida</taxon>
        <taxon>Araneae</taxon>
        <taxon>Araneomorphae</taxon>
        <taxon>Entelegynae</taxon>
        <taxon>Araneoidea</taxon>
        <taxon>Araneidae</taxon>
        <taxon>Caerostris</taxon>
    </lineage>
</organism>